<keyword evidence="1" id="KW-0521">NADP</keyword>
<dbReference type="PANTHER" id="PTHR11011">
    <property type="entry name" value="MALE STERILITY PROTEIN 2-RELATED"/>
    <property type="match status" value="1"/>
</dbReference>
<dbReference type="InterPro" id="IPR036291">
    <property type="entry name" value="NAD(P)-bd_dom_sf"/>
</dbReference>
<keyword evidence="4" id="KW-1185">Reference proteome</keyword>
<sequence length="130" mass="14645">MLVHVSTAYVCGEESGVISEKPFLMGKTLNQTSEILDIEAELKHMRNRLEELKGLQVSKSEETEAMENFGLERSRAFGWPNTYVFTKAMGEMLIGKYGGNLPIVIIRPIIITGTYKEPFPGWIEGARYKS</sequence>
<dbReference type="AlphaFoldDB" id="A0A4Y7JW28"/>
<gene>
    <name evidence="3" type="ORF">C5167_008477</name>
</gene>
<dbReference type="GO" id="GO:0080019">
    <property type="term" value="F:alcohol-forming very long-chain fatty acyl-CoA reductase activity"/>
    <property type="evidence" value="ECO:0007669"/>
    <property type="project" value="InterPro"/>
</dbReference>
<reference evidence="3 4" key="1">
    <citation type="journal article" date="2018" name="Science">
        <title>The opium poppy genome and morphinan production.</title>
        <authorList>
            <person name="Guo L."/>
            <person name="Winzer T."/>
            <person name="Yang X."/>
            <person name="Li Y."/>
            <person name="Ning Z."/>
            <person name="He Z."/>
            <person name="Teodor R."/>
            <person name="Lu Y."/>
            <person name="Bowser T.A."/>
            <person name="Graham I.A."/>
            <person name="Ye K."/>
        </authorList>
    </citation>
    <scope>NUCLEOTIDE SEQUENCE [LARGE SCALE GENOMIC DNA]</scope>
    <source>
        <strain evidence="4">cv. HN1</strain>
        <tissue evidence="3">Leaves</tissue>
    </source>
</reference>
<dbReference type="Proteomes" id="UP000316621">
    <property type="component" value="Chromosome 6"/>
</dbReference>
<evidence type="ECO:0000256" key="1">
    <source>
        <dbReference type="RuleBase" id="RU363097"/>
    </source>
</evidence>
<comment type="function">
    <text evidence="1">Catalyzes the reduction of fatty acyl-CoA to fatty alcohols.</text>
</comment>
<dbReference type="GO" id="GO:0010345">
    <property type="term" value="P:suberin biosynthetic process"/>
    <property type="evidence" value="ECO:0007669"/>
    <property type="project" value="TreeGrafter"/>
</dbReference>
<evidence type="ECO:0000313" key="3">
    <source>
        <dbReference type="EMBL" id="RZC64786.1"/>
    </source>
</evidence>
<dbReference type="InterPro" id="IPR026055">
    <property type="entry name" value="FAR"/>
</dbReference>
<dbReference type="Gramene" id="RZC64786">
    <property type="protein sequence ID" value="RZC64786"/>
    <property type="gene ID" value="C5167_008477"/>
</dbReference>
<dbReference type="EMBL" id="CM010720">
    <property type="protein sequence ID" value="RZC64786.1"/>
    <property type="molecule type" value="Genomic_DNA"/>
</dbReference>
<dbReference type="Gene3D" id="3.40.50.720">
    <property type="entry name" value="NAD(P)-binding Rossmann-like Domain"/>
    <property type="match status" value="1"/>
</dbReference>
<keyword evidence="1" id="KW-0560">Oxidoreductase</keyword>
<comment type="catalytic activity">
    <reaction evidence="1">
        <text>a long-chain fatty acyl-CoA + 2 NADPH + 2 H(+) = a long-chain primary fatty alcohol + 2 NADP(+) + CoA</text>
        <dbReference type="Rhea" id="RHEA:52716"/>
        <dbReference type="ChEBI" id="CHEBI:15378"/>
        <dbReference type="ChEBI" id="CHEBI:57287"/>
        <dbReference type="ChEBI" id="CHEBI:57783"/>
        <dbReference type="ChEBI" id="CHEBI:58349"/>
        <dbReference type="ChEBI" id="CHEBI:77396"/>
        <dbReference type="ChEBI" id="CHEBI:83139"/>
        <dbReference type="EC" id="1.2.1.84"/>
    </reaction>
</comment>
<evidence type="ECO:0000259" key="2">
    <source>
        <dbReference type="Pfam" id="PF07993"/>
    </source>
</evidence>
<dbReference type="EC" id="1.2.1.84" evidence="1"/>
<protein>
    <recommendedName>
        <fullName evidence="1">Fatty acyl-CoA reductase</fullName>
        <ecNumber evidence="1">1.2.1.84</ecNumber>
    </recommendedName>
</protein>
<comment type="similarity">
    <text evidence="1">Belongs to the fatty acyl-CoA reductase family.</text>
</comment>
<accession>A0A4Y7JW28</accession>
<dbReference type="STRING" id="3469.A0A4Y7JW28"/>
<keyword evidence="1" id="KW-0444">Lipid biosynthesis</keyword>
<dbReference type="SUPFAM" id="SSF51735">
    <property type="entry name" value="NAD(P)-binding Rossmann-fold domains"/>
    <property type="match status" value="1"/>
</dbReference>
<keyword evidence="1" id="KW-0443">Lipid metabolism</keyword>
<dbReference type="GO" id="GO:0102965">
    <property type="term" value="F:alcohol-forming long-chain fatty acyl-CoA reductase activity"/>
    <property type="evidence" value="ECO:0007669"/>
    <property type="project" value="UniProtKB-EC"/>
</dbReference>
<dbReference type="Pfam" id="PF07993">
    <property type="entry name" value="NAD_binding_4"/>
    <property type="match status" value="1"/>
</dbReference>
<dbReference type="InterPro" id="IPR013120">
    <property type="entry name" value="FAR_NAD-bd"/>
</dbReference>
<proteinExistence type="inferred from homology"/>
<dbReference type="GO" id="GO:0035336">
    <property type="term" value="P:long-chain fatty-acyl-CoA metabolic process"/>
    <property type="evidence" value="ECO:0007669"/>
    <property type="project" value="TreeGrafter"/>
</dbReference>
<dbReference type="PANTHER" id="PTHR11011:SF99">
    <property type="entry name" value="FATTY ACYL-COA REDUCTASE 3"/>
    <property type="match status" value="1"/>
</dbReference>
<name>A0A4Y7JW28_PAPSO</name>
<feature type="domain" description="Thioester reductase (TE)" evidence="2">
    <location>
        <begin position="2"/>
        <end position="127"/>
    </location>
</feature>
<evidence type="ECO:0000313" key="4">
    <source>
        <dbReference type="Proteomes" id="UP000316621"/>
    </source>
</evidence>
<dbReference type="OMA" id="WIEETRW"/>
<organism evidence="3 4">
    <name type="scientific">Papaver somniferum</name>
    <name type="common">Opium poppy</name>
    <dbReference type="NCBI Taxonomy" id="3469"/>
    <lineage>
        <taxon>Eukaryota</taxon>
        <taxon>Viridiplantae</taxon>
        <taxon>Streptophyta</taxon>
        <taxon>Embryophyta</taxon>
        <taxon>Tracheophyta</taxon>
        <taxon>Spermatophyta</taxon>
        <taxon>Magnoliopsida</taxon>
        <taxon>Ranunculales</taxon>
        <taxon>Papaveraceae</taxon>
        <taxon>Papaveroideae</taxon>
        <taxon>Papaver</taxon>
    </lineage>
</organism>